<dbReference type="GeneID" id="116295114"/>
<evidence type="ECO:0000256" key="3">
    <source>
        <dbReference type="ARBA" id="ARBA00022989"/>
    </source>
</evidence>
<evidence type="ECO:0000256" key="1">
    <source>
        <dbReference type="ARBA" id="ARBA00004141"/>
    </source>
</evidence>
<evidence type="ECO:0000313" key="11">
    <source>
        <dbReference type="Proteomes" id="UP000515163"/>
    </source>
</evidence>
<accession>A0A6P8HTH3</accession>
<name>A0A6P8HTH3_ACTTE</name>
<dbReference type="FunFam" id="1.20.1070.10:FF:000291">
    <property type="entry name" value="Predicted protein"/>
    <property type="match status" value="1"/>
</dbReference>
<keyword evidence="4 8" id="KW-0297">G-protein coupled receptor</keyword>
<dbReference type="PANTHER" id="PTHR45695">
    <property type="entry name" value="LEUCOKININ RECEPTOR-RELATED"/>
    <property type="match status" value="1"/>
</dbReference>
<comment type="similarity">
    <text evidence="8">Belongs to the G-protein coupled receptor 1 family.</text>
</comment>
<dbReference type="InterPro" id="IPR017452">
    <property type="entry name" value="GPCR_Rhodpsn_7TM"/>
</dbReference>
<keyword evidence="7 8" id="KW-0807">Transducer</keyword>
<sequence length="370" mass="42639">MNNTNGTLVLQQLCSPVIVENSIYVKAVKMFAYCLVLLMSSFGNILLVLIVFRHRKTGMFTTTNCFIVNMAISDLIIPLFAVPNKLFNLEVDSNFRWFLGGNVGLMMCKCFNFLLDVSTAVSIQSLVAIAMDRFYGVLYPLRAVRHRNSKACALVIPLIWFNAIAFHGVYFYTFRLIEFQGKNYCLINWQPYFDSKAAQKPFYLVQFTLLYVCPLILIAFLYGCIVTKLRSSTTSSAKCRKRRASEQYRNRKVTKMCLVAVLVFAFCWAPIHVYGLLFHFVWDWIVPCGMQEIDFLVFFVAYSYAAINPCIFFTFNENFRRGLVRVLCCRSVKRRMRRPSWSSWRSRSTSGIGIRIIEANCSSGSREDKV</sequence>
<dbReference type="InterPro" id="IPR000276">
    <property type="entry name" value="GPCR_Rhodpsn"/>
</dbReference>
<feature type="domain" description="G-protein coupled receptors family 1 profile" evidence="10">
    <location>
        <begin position="43"/>
        <end position="312"/>
    </location>
</feature>
<evidence type="ECO:0000256" key="9">
    <source>
        <dbReference type="SAM" id="Phobius"/>
    </source>
</evidence>
<organism evidence="11 12">
    <name type="scientific">Actinia tenebrosa</name>
    <name type="common">Australian red waratah sea anemone</name>
    <dbReference type="NCBI Taxonomy" id="6105"/>
    <lineage>
        <taxon>Eukaryota</taxon>
        <taxon>Metazoa</taxon>
        <taxon>Cnidaria</taxon>
        <taxon>Anthozoa</taxon>
        <taxon>Hexacorallia</taxon>
        <taxon>Actiniaria</taxon>
        <taxon>Actiniidae</taxon>
        <taxon>Actinia</taxon>
    </lineage>
</organism>
<dbReference type="KEGG" id="aten:116295114"/>
<keyword evidence="2 8" id="KW-0812">Transmembrane</keyword>
<dbReference type="PANTHER" id="PTHR45695:SF9">
    <property type="entry name" value="LEUCOKININ RECEPTOR"/>
    <property type="match status" value="1"/>
</dbReference>
<evidence type="ECO:0000256" key="6">
    <source>
        <dbReference type="ARBA" id="ARBA00023170"/>
    </source>
</evidence>
<reference evidence="12" key="1">
    <citation type="submission" date="2025-08" db="UniProtKB">
        <authorList>
            <consortium name="RefSeq"/>
        </authorList>
    </citation>
    <scope>IDENTIFICATION</scope>
    <source>
        <tissue evidence="12">Tentacle</tissue>
    </source>
</reference>
<dbReference type="SUPFAM" id="SSF81321">
    <property type="entry name" value="Family A G protein-coupled receptor-like"/>
    <property type="match status" value="1"/>
</dbReference>
<dbReference type="Proteomes" id="UP000515163">
    <property type="component" value="Unplaced"/>
</dbReference>
<dbReference type="RefSeq" id="XP_031558711.1">
    <property type="nucleotide sequence ID" value="XM_031702851.1"/>
</dbReference>
<dbReference type="InParanoid" id="A0A6P8HTH3"/>
<feature type="transmembrane region" description="Helical" evidence="9">
    <location>
        <begin position="202"/>
        <end position="225"/>
    </location>
</feature>
<dbReference type="Gene3D" id="1.20.1070.10">
    <property type="entry name" value="Rhodopsin 7-helix transmembrane proteins"/>
    <property type="match status" value="1"/>
</dbReference>
<dbReference type="Pfam" id="PF00001">
    <property type="entry name" value="7tm_1"/>
    <property type="match status" value="1"/>
</dbReference>
<dbReference type="GO" id="GO:0005886">
    <property type="term" value="C:plasma membrane"/>
    <property type="evidence" value="ECO:0007669"/>
    <property type="project" value="TreeGrafter"/>
</dbReference>
<keyword evidence="11" id="KW-1185">Reference proteome</keyword>
<protein>
    <submittedName>
        <fullName evidence="12">Substance-P receptor-like</fullName>
    </submittedName>
</protein>
<evidence type="ECO:0000256" key="8">
    <source>
        <dbReference type="RuleBase" id="RU000688"/>
    </source>
</evidence>
<feature type="transmembrane region" description="Helical" evidence="9">
    <location>
        <begin position="293"/>
        <end position="315"/>
    </location>
</feature>
<feature type="transmembrane region" description="Helical" evidence="9">
    <location>
        <begin position="257"/>
        <end position="281"/>
    </location>
</feature>
<keyword evidence="3 9" id="KW-1133">Transmembrane helix</keyword>
<keyword evidence="5 9" id="KW-0472">Membrane</keyword>
<feature type="transmembrane region" description="Helical" evidence="9">
    <location>
        <begin position="30"/>
        <end position="52"/>
    </location>
</feature>
<evidence type="ECO:0000256" key="5">
    <source>
        <dbReference type="ARBA" id="ARBA00023136"/>
    </source>
</evidence>
<keyword evidence="6 8" id="KW-0675">Receptor</keyword>
<dbReference type="PROSITE" id="PS50262">
    <property type="entry name" value="G_PROTEIN_RECEP_F1_2"/>
    <property type="match status" value="1"/>
</dbReference>
<dbReference type="OrthoDB" id="9445642at2759"/>
<dbReference type="GO" id="GO:0004930">
    <property type="term" value="F:G protein-coupled receptor activity"/>
    <property type="evidence" value="ECO:0007669"/>
    <property type="project" value="UniProtKB-KW"/>
</dbReference>
<feature type="transmembrane region" description="Helical" evidence="9">
    <location>
        <begin position="151"/>
        <end position="172"/>
    </location>
</feature>
<dbReference type="CDD" id="cd00637">
    <property type="entry name" value="7tm_classA_rhodopsin-like"/>
    <property type="match status" value="1"/>
</dbReference>
<evidence type="ECO:0000256" key="2">
    <source>
        <dbReference type="ARBA" id="ARBA00022692"/>
    </source>
</evidence>
<feature type="transmembrane region" description="Helical" evidence="9">
    <location>
        <begin position="103"/>
        <end position="130"/>
    </location>
</feature>
<feature type="transmembrane region" description="Helical" evidence="9">
    <location>
        <begin position="64"/>
        <end position="83"/>
    </location>
</feature>
<dbReference type="AlphaFoldDB" id="A0A6P8HTH3"/>
<dbReference type="PROSITE" id="PS00237">
    <property type="entry name" value="G_PROTEIN_RECEP_F1_1"/>
    <property type="match status" value="1"/>
</dbReference>
<evidence type="ECO:0000256" key="7">
    <source>
        <dbReference type="ARBA" id="ARBA00023224"/>
    </source>
</evidence>
<evidence type="ECO:0000259" key="10">
    <source>
        <dbReference type="PROSITE" id="PS50262"/>
    </source>
</evidence>
<evidence type="ECO:0000256" key="4">
    <source>
        <dbReference type="ARBA" id="ARBA00023040"/>
    </source>
</evidence>
<evidence type="ECO:0000313" key="12">
    <source>
        <dbReference type="RefSeq" id="XP_031558711.1"/>
    </source>
</evidence>
<comment type="subcellular location">
    <subcellularLocation>
        <location evidence="1">Membrane</location>
        <topology evidence="1">Multi-pass membrane protein</topology>
    </subcellularLocation>
</comment>
<proteinExistence type="inferred from homology"/>
<dbReference type="PRINTS" id="PR00237">
    <property type="entry name" value="GPCRRHODOPSN"/>
</dbReference>
<gene>
    <name evidence="12" type="primary">LOC116295114</name>
</gene>